<proteinExistence type="predicted"/>
<dbReference type="OrthoDB" id="9789501at2"/>
<organism evidence="2 3">
    <name type="scientific">Chryseobacterium lacus</name>
    <dbReference type="NCBI Taxonomy" id="2058346"/>
    <lineage>
        <taxon>Bacteria</taxon>
        <taxon>Pseudomonadati</taxon>
        <taxon>Bacteroidota</taxon>
        <taxon>Flavobacteriia</taxon>
        <taxon>Flavobacteriales</taxon>
        <taxon>Weeksellaceae</taxon>
        <taxon>Chryseobacterium group</taxon>
        <taxon>Chryseobacterium</taxon>
    </lineage>
</organism>
<keyword evidence="3" id="KW-1185">Reference proteome</keyword>
<dbReference type="RefSeq" id="WP_114304435.1">
    <property type="nucleotide sequence ID" value="NZ_QPIE01000007.1"/>
</dbReference>
<dbReference type="Proteomes" id="UP000252172">
    <property type="component" value="Unassembled WGS sequence"/>
</dbReference>
<protein>
    <submittedName>
        <fullName evidence="2">RES domain-containing protein</fullName>
    </submittedName>
</protein>
<accession>A0A368MY59</accession>
<dbReference type="Pfam" id="PF08808">
    <property type="entry name" value="RES"/>
    <property type="match status" value="1"/>
</dbReference>
<reference evidence="2 3" key="1">
    <citation type="submission" date="2018-07" db="EMBL/GenBank/DDBJ databases">
        <title>Chryseobacterium lacus sp. nov., isolated from lake water.</title>
        <authorList>
            <person name="Li C.-M."/>
        </authorList>
    </citation>
    <scope>NUCLEOTIDE SEQUENCE [LARGE SCALE GENOMIC DNA]</scope>
    <source>
        <strain evidence="2 3">YLOS41</strain>
    </source>
</reference>
<feature type="domain" description="RES" evidence="1">
    <location>
        <begin position="11"/>
        <end position="66"/>
    </location>
</feature>
<dbReference type="EMBL" id="QPIE01000007">
    <property type="protein sequence ID" value="RCU42334.1"/>
    <property type="molecule type" value="Genomic_DNA"/>
</dbReference>
<evidence type="ECO:0000313" key="3">
    <source>
        <dbReference type="Proteomes" id="UP000252172"/>
    </source>
</evidence>
<evidence type="ECO:0000313" key="2">
    <source>
        <dbReference type="EMBL" id="RCU42334.1"/>
    </source>
</evidence>
<dbReference type="AlphaFoldDB" id="A0A368MY59"/>
<sequence>MPSDWQLFPHSDSTQQLGDAFLKNKKFLVIKVPSAVVQGDFNYLINPQHPDFKKVKIIKKEKFSFDQRLFVR</sequence>
<gene>
    <name evidence="2" type="ORF">DQ356_10440</name>
</gene>
<comment type="caution">
    <text evidence="2">The sequence shown here is derived from an EMBL/GenBank/DDBJ whole genome shotgun (WGS) entry which is preliminary data.</text>
</comment>
<name>A0A368MY59_9FLAO</name>
<dbReference type="InterPro" id="IPR014914">
    <property type="entry name" value="RES_dom"/>
</dbReference>
<evidence type="ECO:0000259" key="1">
    <source>
        <dbReference type="Pfam" id="PF08808"/>
    </source>
</evidence>